<keyword evidence="3" id="KW-1185">Reference proteome</keyword>
<gene>
    <name evidence="2" type="ORF">BTMF_LOCUS16027</name>
</gene>
<evidence type="ECO:0000256" key="1">
    <source>
        <dbReference type="ARBA" id="ARBA00009884"/>
    </source>
</evidence>
<dbReference type="InterPro" id="IPR036045">
    <property type="entry name" value="Sec1-like_sf"/>
</dbReference>
<accession>A0A0R3RDE1</accession>
<dbReference type="InterPro" id="IPR043127">
    <property type="entry name" value="Sec-1-like_dom3a"/>
</dbReference>
<dbReference type="Gene3D" id="1.25.40.60">
    <property type="match status" value="1"/>
</dbReference>
<comment type="similarity">
    <text evidence="1">Belongs to the STXBP/unc-18/SEC1 family.</text>
</comment>
<dbReference type="EMBL" id="UZAG01023546">
    <property type="protein sequence ID" value="VDO57018.1"/>
    <property type="molecule type" value="Genomic_DNA"/>
</dbReference>
<dbReference type="AlphaFoldDB" id="A0A0R3RDE1"/>
<evidence type="ECO:0000313" key="2">
    <source>
        <dbReference type="EMBL" id="VDO57018.1"/>
    </source>
</evidence>
<organism evidence="4">
    <name type="scientific">Brugia timori</name>
    <dbReference type="NCBI Taxonomy" id="42155"/>
    <lineage>
        <taxon>Eukaryota</taxon>
        <taxon>Metazoa</taxon>
        <taxon>Ecdysozoa</taxon>
        <taxon>Nematoda</taxon>
        <taxon>Chromadorea</taxon>
        <taxon>Rhabditida</taxon>
        <taxon>Spirurina</taxon>
        <taxon>Spiruromorpha</taxon>
        <taxon>Filarioidea</taxon>
        <taxon>Onchocercidae</taxon>
        <taxon>Brugia</taxon>
    </lineage>
</organism>
<dbReference type="WBParaSite" id="BTMF_0001806401-mRNA-1">
    <property type="protein sequence ID" value="BTMF_0001806401-mRNA-1"/>
    <property type="gene ID" value="BTMF_0001806401"/>
</dbReference>
<reference evidence="4" key="1">
    <citation type="submission" date="2017-02" db="UniProtKB">
        <authorList>
            <consortium name="WormBaseParasite"/>
        </authorList>
    </citation>
    <scope>IDENTIFICATION</scope>
</reference>
<dbReference type="InterPro" id="IPR001619">
    <property type="entry name" value="Sec1-like"/>
</dbReference>
<dbReference type="Pfam" id="PF00995">
    <property type="entry name" value="Sec1"/>
    <property type="match status" value="1"/>
</dbReference>
<sequence>MYANFGEIGQNIKELITEFQRKSQTNQKLESVADMKSFVEQYPQFKKISGKRDVEQQIASGGEHSHCLVNVRRLLQHEQTTDLDATRLVMLYALRFENHANSDIHGLVQLLRRKGVSSQNIKVNIYIQKETFIVLKKLCFS</sequence>
<name>A0A0R3RDE1_9BILA</name>
<protein>
    <submittedName>
        <fullName evidence="4">Vacuolar protein sorting-associated protein 45</fullName>
    </submittedName>
</protein>
<reference evidence="2 3" key="2">
    <citation type="submission" date="2018-11" db="EMBL/GenBank/DDBJ databases">
        <authorList>
            <consortium name="Pathogen Informatics"/>
        </authorList>
    </citation>
    <scope>NUCLEOTIDE SEQUENCE [LARGE SCALE GENOMIC DNA]</scope>
</reference>
<dbReference type="Gene3D" id="3.90.830.10">
    <property type="entry name" value="Syntaxin Binding Protein 1, Chain A, domain 2"/>
    <property type="match status" value="1"/>
</dbReference>
<evidence type="ECO:0000313" key="3">
    <source>
        <dbReference type="Proteomes" id="UP000280834"/>
    </source>
</evidence>
<evidence type="ECO:0000313" key="4">
    <source>
        <dbReference type="WBParaSite" id="BTMF_0001806401-mRNA-1"/>
    </source>
</evidence>
<proteinExistence type="inferred from homology"/>
<dbReference type="STRING" id="42155.A0A0R3RDE1"/>
<dbReference type="GO" id="GO:0016192">
    <property type="term" value="P:vesicle-mediated transport"/>
    <property type="evidence" value="ECO:0007669"/>
    <property type="project" value="InterPro"/>
</dbReference>
<dbReference type="Proteomes" id="UP000280834">
    <property type="component" value="Unassembled WGS sequence"/>
</dbReference>
<dbReference type="SUPFAM" id="SSF56815">
    <property type="entry name" value="Sec1/munc18-like (SM) proteins"/>
    <property type="match status" value="1"/>
</dbReference>